<proteinExistence type="predicted"/>
<gene>
    <name evidence="3" type="ORF">DL762_009831</name>
</gene>
<protein>
    <submittedName>
        <fullName evidence="3">Uncharacterized protein</fullName>
    </submittedName>
</protein>
<reference evidence="3 4" key="1">
    <citation type="submission" date="2018-06" db="EMBL/GenBank/DDBJ databases">
        <title>Complete Genomes of Monosporascus.</title>
        <authorList>
            <person name="Robinson A.J."/>
            <person name="Natvig D.O."/>
        </authorList>
    </citation>
    <scope>NUCLEOTIDE SEQUENCE [LARGE SCALE GENOMIC DNA]</scope>
    <source>
        <strain evidence="3 4">CBS 609.92</strain>
    </source>
</reference>
<feature type="compositionally biased region" description="Basic and acidic residues" evidence="1">
    <location>
        <begin position="205"/>
        <end position="217"/>
    </location>
</feature>
<evidence type="ECO:0000256" key="1">
    <source>
        <dbReference type="SAM" id="MobiDB-lite"/>
    </source>
</evidence>
<keyword evidence="4" id="KW-1185">Reference proteome</keyword>
<organism evidence="3 4">
    <name type="scientific">Monosporascus cannonballus</name>
    <dbReference type="NCBI Taxonomy" id="155416"/>
    <lineage>
        <taxon>Eukaryota</taxon>
        <taxon>Fungi</taxon>
        <taxon>Dikarya</taxon>
        <taxon>Ascomycota</taxon>
        <taxon>Pezizomycotina</taxon>
        <taxon>Sordariomycetes</taxon>
        <taxon>Xylariomycetidae</taxon>
        <taxon>Xylariales</taxon>
        <taxon>Xylariales incertae sedis</taxon>
        <taxon>Monosporascus</taxon>
    </lineage>
</organism>
<feature type="transmembrane region" description="Helical" evidence="2">
    <location>
        <begin position="31"/>
        <end position="51"/>
    </location>
</feature>
<evidence type="ECO:0000313" key="4">
    <source>
        <dbReference type="Proteomes" id="UP000294003"/>
    </source>
</evidence>
<keyword evidence="2" id="KW-0472">Membrane</keyword>
<sequence>MSSLSVGVVNPEKCAHYAAFMSHLDRKHFDALYWALFFVVLFSLFASSWIYQRTMMLRNKPHVEEAALRKKLRVALALSAAIFLATAAICVVEVYALLALQFCDGEDLMSLFWSTWTMLQLGSEIAILGVVLALWHSIVEIRHPVWALALGTPVLVVAGFGHVIQYFCELYWKRAKDRRRQRSVSRSTATLTMEKEPVSPSDTSIKLEEERDEEPMRQTRLLKPQGTHLYFTIDVGKDERIKTWPSFVGMSDGRAVLRLMLMPEASHDDLERAQPSAPAPNGS</sequence>
<accession>A0ABY0GS95</accession>
<evidence type="ECO:0000256" key="2">
    <source>
        <dbReference type="SAM" id="Phobius"/>
    </source>
</evidence>
<feature type="transmembrane region" description="Helical" evidence="2">
    <location>
        <begin position="118"/>
        <end position="138"/>
    </location>
</feature>
<name>A0ABY0GS95_9PEZI</name>
<dbReference type="EMBL" id="QJNS01000606">
    <property type="protein sequence ID" value="RYO76277.1"/>
    <property type="molecule type" value="Genomic_DNA"/>
</dbReference>
<comment type="caution">
    <text evidence="3">The sequence shown here is derived from an EMBL/GenBank/DDBJ whole genome shotgun (WGS) entry which is preliminary data.</text>
</comment>
<keyword evidence="2" id="KW-1133">Transmembrane helix</keyword>
<feature type="region of interest" description="Disordered" evidence="1">
    <location>
        <begin position="183"/>
        <end position="219"/>
    </location>
</feature>
<evidence type="ECO:0000313" key="3">
    <source>
        <dbReference type="EMBL" id="RYO76277.1"/>
    </source>
</evidence>
<dbReference type="Proteomes" id="UP000294003">
    <property type="component" value="Unassembled WGS sequence"/>
</dbReference>
<feature type="transmembrane region" description="Helical" evidence="2">
    <location>
        <begin position="145"/>
        <end position="167"/>
    </location>
</feature>
<feature type="transmembrane region" description="Helical" evidence="2">
    <location>
        <begin position="72"/>
        <end position="98"/>
    </location>
</feature>
<keyword evidence="2" id="KW-0812">Transmembrane</keyword>